<organism evidence="9 10">
    <name type="scientific">Trichomonas vaginalis (strain ATCC PRA-98 / G3)</name>
    <dbReference type="NCBI Taxonomy" id="412133"/>
    <lineage>
        <taxon>Eukaryota</taxon>
        <taxon>Metamonada</taxon>
        <taxon>Parabasalia</taxon>
        <taxon>Trichomonadida</taxon>
        <taxon>Trichomonadidae</taxon>
        <taxon>Trichomonas</taxon>
    </lineage>
</organism>
<evidence type="ECO:0000313" key="9">
    <source>
        <dbReference type="EMBL" id="EAY11997.1"/>
    </source>
</evidence>
<keyword evidence="10" id="KW-1185">Reference proteome</keyword>
<sequence length="301" mass="34711">MSIIDRFKRISLFNATSSEWKPIRITINYDALEGKDNDPLSCQYIGQKIENPIEGTHICEEQDILTEKQISSIKGTMTNVANFLSNTLQVQSFLDPIPIIYRKIRQVFKNSDFIISVSSRYSNSYAAIAFPILLDEIYSRPYFATIYFNPKFTPNKPVNEDDWNNEFFYAVLHEITHALGFDKDFYSFYHPREDPKPYKKPTCRLKKYGKNYTFLVTPYSHIFAKKRFGVETFRGDNGKTCPSGIELEDGDTGETSSSHLKLRTYNTEFMTCDEVGSPGPFFRFTDATMAVLMDTGNYKVN</sequence>
<dbReference type="Proteomes" id="UP000001542">
    <property type="component" value="Unassembled WGS sequence"/>
</dbReference>
<dbReference type="GO" id="GO:0004222">
    <property type="term" value="F:metalloendopeptidase activity"/>
    <property type="evidence" value="ECO:0007669"/>
    <property type="project" value="InterPro"/>
</dbReference>
<dbReference type="Gene3D" id="3.90.132.10">
    <property type="entry name" value="Leishmanolysin , domain 2"/>
    <property type="match status" value="1"/>
</dbReference>
<protein>
    <submittedName>
        <fullName evidence="9">GP63-like</fullName>
    </submittedName>
</protein>
<keyword evidence="5 8" id="KW-0862">Zinc</keyword>
<keyword evidence="6 8" id="KW-0482">Metalloprotease</keyword>
<feature type="binding site" evidence="8">
    <location>
        <position position="177"/>
    </location>
    <ligand>
        <name>Zn(2+)</name>
        <dbReference type="ChEBI" id="CHEBI:29105"/>
        <note>catalytic</note>
    </ligand>
</feature>
<keyword evidence="3 8" id="KW-0479">Metal-binding</keyword>
<dbReference type="FunFam" id="3.10.170.20:FF:000003">
    <property type="entry name" value="GP63-like"/>
    <property type="match status" value="1"/>
</dbReference>
<evidence type="ECO:0000256" key="3">
    <source>
        <dbReference type="ARBA" id="ARBA00022723"/>
    </source>
</evidence>
<evidence type="ECO:0000256" key="8">
    <source>
        <dbReference type="PIRSR" id="PIRSR601577-2"/>
    </source>
</evidence>
<dbReference type="GO" id="GO:0008233">
    <property type="term" value="F:peptidase activity"/>
    <property type="evidence" value="ECO:0000318"/>
    <property type="project" value="GO_Central"/>
</dbReference>
<dbReference type="OrthoDB" id="527990at2759"/>
<name>A2E5S7_TRIV3</name>
<dbReference type="EMBL" id="DS113309">
    <property type="protein sequence ID" value="EAY11997.1"/>
    <property type="molecule type" value="Genomic_DNA"/>
</dbReference>
<dbReference type="InParanoid" id="A2E5S7"/>
<dbReference type="AlphaFoldDB" id="A2E5S7"/>
<keyword evidence="4" id="KW-0378">Hydrolase</keyword>
<dbReference type="PANTHER" id="PTHR10942:SF0">
    <property type="entry name" value="LEISHMANOLYSIN-LIKE PEPTIDASE"/>
    <property type="match status" value="1"/>
</dbReference>
<keyword evidence="2" id="KW-0645">Protease</keyword>
<feature type="binding site" evidence="8">
    <location>
        <position position="259"/>
    </location>
    <ligand>
        <name>Zn(2+)</name>
        <dbReference type="ChEBI" id="CHEBI:29105"/>
        <note>catalytic</note>
    </ligand>
</feature>
<dbReference type="KEGG" id="tva:4769957"/>
<reference evidence="9" key="2">
    <citation type="journal article" date="2007" name="Science">
        <title>Draft genome sequence of the sexually transmitted pathogen Trichomonas vaginalis.</title>
        <authorList>
            <person name="Carlton J.M."/>
            <person name="Hirt R.P."/>
            <person name="Silva J.C."/>
            <person name="Delcher A.L."/>
            <person name="Schatz M."/>
            <person name="Zhao Q."/>
            <person name="Wortman J.R."/>
            <person name="Bidwell S.L."/>
            <person name="Alsmark U.C.M."/>
            <person name="Besteiro S."/>
            <person name="Sicheritz-Ponten T."/>
            <person name="Noel C.J."/>
            <person name="Dacks J.B."/>
            <person name="Foster P.G."/>
            <person name="Simillion C."/>
            <person name="Van de Peer Y."/>
            <person name="Miranda-Saavedra D."/>
            <person name="Barton G.J."/>
            <person name="Westrop G.D."/>
            <person name="Mueller S."/>
            <person name="Dessi D."/>
            <person name="Fiori P.L."/>
            <person name="Ren Q."/>
            <person name="Paulsen I."/>
            <person name="Zhang H."/>
            <person name="Bastida-Corcuera F.D."/>
            <person name="Simoes-Barbosa A."/>
            <person name="Brown M.T."/>
            <person name="Hayes R.D."/>
            <person name="Mukherjee M."/>
            <person name="Okumura C.Y."/>
            <person name="Schneider R."/>
            <person name="Smith A.J."/>
            <person name="Vanacova S."/>
            <person name="Villalvazo M."/>
            <person name="Haas B.J."/>
            <person name="Pertea M."/>
            <person name="Feldblyum T.V."/>
            <person name="Utterback T.R."/>
            <person name="Shu C.L."/>
            <person name="Osoegawa K."/>
            <person name="de Jong P.J."/>
            <person name="Hrdy I."/>
            <person name="Horvathova L."/>
            <person name="Zubacova Z."/>
            <person name="Dolezal P."/>
            <person name="Malik S.B."/>
            <person name="Logsdon J.M. Jr."/>
            <person name="Henze K."/>
            <person name="Gupta A."/>
            <person name="Wang C.C."/>
            <person name="Dunne R.L."/>
            <person name="Upcroft J.A."/>
            <person name="Upcroft P."/>
            <person name="White O."/>
            <person name="Salzberg S.L."/>
            <person name="Tang P."/>
            <person name="Chiu C.-H."/>
            <person name="Lee Y.-S."/>
            <person name="Embley T.M."/>
            <person name="Coombs G.H."/>
            <person name="Mottram J.C."/>
            <person name="Tachezy J."/>
            <person name="Fraser-Liggett C.M."/>
            <person name="Johnson P.J."/>
        </authorList>
    </citation>
    <scope>NUCLEOTIDE SEQUENCE [LARGE SCALE GENOMIC DNA]</scope>
    <source>
        <strain evidence="9">G3</strain>
    </source>
</reference>
<comment type="cofactor">
    <cofactor evidence="8">
        <name>Zn(2+)</name>
        <dbReference type="ChEBI" id="CHEBI:29105"/>
    </cofactor>
    <text evidence="8">Binds 1 zinc ion per subunit.</text>
</comment>
<comment type="similarity">
    <text evidence="1">Belongs to the peptidase M8 family.</text>
</comment>
<dbReference type="GO" id="GO:0016020">
    <property type="term" value="C:membrane"/>
    <property type="evidence" value="ECO:0007669"/>
    <property type="project" value="InterPro"/>
</dbReference>
<dbReference type="Pfam" id="PF01457">
    <property type="entry name" value="Peptidase_M8"/>
    <property type="match status" value="1"/>
</dbReference>
<dbReference type="VEuPathDB" id="TrichDB:TVAGG3_0257030"/>
<dbReference type="GO" id="GO:0006508">
    <property type="term" value="P:proteolysis"/>
    <property type="evidence" value="ECO:0007669"/>
    <property type="project" value="UniProtKB-KW"/>
</dbReference>
<evidence type="ECO:0000256" key="1">
    <source>
        <dbReference type="ARBA" id="ARBA00005860"/>
    </source>
</evidence>
<proteinExistence type="inferred from homology"/>
<dbReference type="RefSeq" id="XP_001324220.1">
    <property type="nucleotide sequence ID" value="XM_001324185.1"/>
</dbReference>
<dbReference type="SUPFAM" id="SSF55486">
    <property type="entry name" value="Metalloproteases ('zincins'), catalytic domain"/>
    <property type="match status" value="1"/>
</dbReference>
<accession>A2E5S7</accession>
<evidence type="ECO:0000256" key="6">
    <source>
        <dbReference type="ARBA" id="ARBA00023049"/>
    </source>
</evidence>
<gene>
    <name evidence="9" type="ORF">TVAG_271800</name>
</gene>
<feature type="binding site" evidence="8">
    <location>
        <position position="173"/>
    </location>
    <ligand>
        <name>Zn(2+)</name>
        <dbReference type="ChEBI" id="CHEBI:29105"/>
        <note>catalytic</note>
    </ligand>
</feature>
<evidence type="ECO:0000256" key="7">
    <source>
        <dbReference type="PIRSR" id="PIRSR601577-1"/>
    </source>
</evidence>
<evidence type="ECO:0000256" key="2">
    <source>
        <dbReference type="ARBA" id="ARBA00022670"/>
    </source>
</evidence>
<feature type="active site" evidence="7">
    <location>
        <position position="174"/>
    </location>
</feature>
<dbReference type="PANTHER" id="PTHR10942">
    <property type="entry name" value="LEISHMANOLYSIN-LIKE PEPTIDASE"/>
    <property type="match status" value="1"/>
</dbReference>
<evidence type="ECO:0000256" key="4">
    <source>
        <dbReference type="ARBA" id="ARBA00022801"/>
    </source>
</evidence>
<dbReference type="SMR" id="A2E5S7"/>
<dbReference type="FunFam" id="3.90.132.10:FF:000007">
    <property type="entry name" value="GP63-like"/>
    <property type="match status" value="1"/>
</dbReference>
<dbReference type="GO" id="GO:0007155">
    <property type="term" value="P:cell adhesion"/>
    <property type="evidence" value="ECO:0007669"/>
    <property type="project" value="InterPro"/>
</dbReference>
<dbReference type="GO" id="GO:0005737">
    <property type="term" value="C:cytoplasm"/>
    <property type="evidence" value="ECO:0000318"/>
    <property type="project" value="GO_Central"/>
</dbReference>
<evidence type="ECO:0000313" key="10">
    <source>
        <dbReference type="Proteomes" id="UP000001542"/>
    </source>
</evidence>
<evidence type="ECO:0000256" key="5">
    <source>
        <dbReference type="ARBA" id="ARBA00022833"/>
    </source>
</evidence>
<dbReference type="InterPro" id="IPR001577">
    <property type="entry name" value="Peptidase_M8"/>
</dbReference>
<dbReference type="GO" id="GO:0046872">
    <property type="term" value="F:metal ion binding"/>
    <property type="evidence" value="ECO:0007669"/>
    <property type="project" value="UniProtKB-KW"/>
</dbReference>
<dbReference type="VEuPathDB" id="TrichDB:TVAG_271800"/>
<reference evidence="9" key="1">
    <citation type="submission" date="2006-10" db="EMBL/GenBank/DDBJ databases">
        <authorList>
            <person name="Amadeo P."/>
            <person name="Zhao Q."/>
            <person name="Wortman J."/>
            <person name="Fraser-Liggett C."/>
            <person name="Carlton J."/>
        </authorList>
    </citation>
    <scope>NUCLEOTIDE SEQUENCE</scope>
    <source>
        <strain evidence="9">G3</strain>
    </source>
</reference>
<dbReference type="Gene3D" id="3.10.170.20">
    <property type="match status" value="1"/>
</dbReference>